<accession>A0A4C1X2F7</accession>
<proteinExistence type="predicted"/>
<evidence type="ECO:0000313" key="2">
    <source>
        <dbReference type="Proteomes" id="UP000299102"/>
    </source>
</evidence>
<name>A0A4C1X2F7_EUMVA</name>
<protein>
    <submittedName>
        <fullName evidence="1">Uncharacterized protein</fullName>
    </submittedName>
</protein>
<gene>
    <name evidence="1" type="ORF">EVAR_27371_1</name>
</gene>
<dbReference type="AlphaFoldDB" id="A0A4C1X2F7"/>
<evidence type="ECO:0000313" key="1">
    <source>
        <dbReference type="EMBL" id="GBP57343.1"/>
    </source>
</evidence>
<dbReference type="Proteomes" id="UP000299102">
    <property type="component" value="Unassembled WGS sequence"/>
</dbReference>
<organism evidence="1 2">
    <name type="scientific">Eumeta variegata</name>
    <name type="common">Bagworm moth</name>
    <name type="synonym">Eumeta japonica</name>
    <dbReference type="NCBI Taxonomy" id="151549"/>
    <lineage>
        <taxon>Eukaryota</taxon>
        <taxon>Metazoa</taxon>
        <taxon>Ecdysozoa</taxon>
        <taxon>Arthropoda</taxon>
        <taxon>Hexapoda</taxon>
        <taxon>Insecta</taxon>
        <taxon>Pterygota</taxon>
        <taxon>Neoptera</taxon>
        <taxon>Endopterygota</taxon>
        <taxon>Lepidoptera</taxon>
        <taxon>Glossata</taxon>
        <taxon>Ditrysia</taxon>
        <taxon>Tineoidea</taxon>
        <taxon>Psychidae</taxon>
        <taxon>Oiketicinae</taxon>
        <taxon>Eumeta</taxon>
    </lineage>
</organism>
<keyword evidence="2" id="KW-1185">Reference proteome</keyword>
<comment type="caution">
    <text evidence="1">The sequence shown here is derived from an EMBL/GenBank/DDBJ whole genome shotgun (WGS) entry which is preliminary data.</text>
</comment>
<dbReference type="EMBL" id="BGZK01000714">
    <property type="protein sequence ID" value="GBP57343.1"/>
    <property type="molecule type" value="Genomic_DNA"/>
</dbReference>
<reference evidence="1 2" key="1">
    <citation type="journal article" date="2019" name="Commun. Biol.">
        <title>The bagworm genome reveals a unique fibroin gene that provides high tensile strength.</title>
        <authorList>
            <person name="Kono N."/>
            <person name="Nakamura H."/>
            <person name="Ohtoshi R."/>
            <person name="Tomita M."/>
            <person name="Numata K."/>
            <person name="Arakawa K."/>
        </authorList>
    </citation>
    <scope>NUCLEOTIDE SEQUENCE [LARGE SCALE GENOMIC DNA]</scope>
</reference>
<sequence>MEEFMLWPQVEPRAEASLSIYKSNNGDHSSEPEHNISAVNCPALRHPDLGRQSKTFLPQQLSVLRATWPTHTPPLYTCRS</sequence>